<evidence type="ECO:0000313" key="5">
    <source>
        <dbReference type="Proteomes" id="UP001597371"/>
    </source>
</evidence>
<dbReference type="GO" id="GO:0016746">
    <property type="term" value="F:acyltransferase activity"/>
    <property type="evidence" value="ECO:0007669"/>
    <property type="project" value="UniProtKB-KW"/>
</dbReference>
<dbReference type="RefSeq" id="WP_245195454.1">
    <property type="nucleotide sequence ID" value="NZ_CP072611.1"/>
</dbReference>
<keyword evidence="1 4" id="KW-0808">Transferase</keyword>
<accession>A0ABW5CGC1</accession>
<dbReference type="InterPro" id="IPR050832">
    <property type="entry name" value="Bact_Acetyltransf"/>
</dbReference>
<dbReference type="PANTHER" id="PTHR43877:SF1">
    <property type="entry name" value="ACETYLTRANSFERASE"/>
    <property type="match status" value="1"/>
</dbReference>
<dbReference type="InterPro" id="IPR000182">
    <property type="entry name" value="GNAT_dom"/>
</dbReference>
<dbReference type="PROSITE" id="PS51186">
    <property type="entry name" value="GNAT"/>
    <property type="match status" value="1"/>
</dbReference>
<dbReference type="Pfam" id="PF00583">
    <property type="entry name" value="Acetyltransf_1"/>
    <property type="match status" value="1"/>
</dbReference>
<dbReference type="EC" id="2.3.-.-" evidence="4"/>
<dbReference type="SUPFAM" id="SSF55729">
    <property type="entry name" value="Acyl-CoA N-acyltransferases (Nat)"/>
    <property type="match status" value="1"/>
</dbReference>
<dbReference type="EMBL" id="JBHUIJ010000002">
    <property type="protein sequence ID" value="MFD2236304.1"/>
    <property type="molecule type" value="Genomic_DNA"/>
</dbReference>
<comment type="caution">
    <text evidence="4">The sequence shown here is derived from an EMBL/GenBank/DDBJ whole genome shotgun (WGS) entry which is preliminary data.</text>
</comment>
<dbReference type="InterPro" id="IPR016181">
    <property type="entry name" value="Acyl_CoA_acyltransferase"/>
</dbReference>
<protein>
    <submittedName>
        <fullName evidence="4">GNAT family N-acetyltransferase</fullName>
        <ecNumber evidence="4">2.3.-.-</ecNumber>
    </submittedName>
</protein>
<reference evidence="5" key="1">
    <citation type="journal article" date="2019" name="Int. J. Syst. Evol. Microbiol.">
        <title>The Global Catalogue of Microorganisms (GCM) 10K type strain sequencing project: providing services to taxonomists for standard genome sequencing and annotation.</title>
        <authorList>
            <consortium name="The Broad Institute Genomics Platform"/>
            <consortium name="The Broad Institute Genome Sequencing Center for Infectious Disease"/>
            <person name="Wu L."/>
            <person name="Ma J."/>
        </authorList>
    </citation>
    <scope>NUCLEOTIDE SEQUENCE [LARGE SCALE GENOMIC DNA]</scope>
    <source>
        <strain evidence="5">ZS-35-S2</strain>
    </source>
</reference>
<dbReference type="Proteomes" id="UP001597371">
    <property type="component" value="Unassembled WGS sequence"/>
</dbReference>
<evidence type="ECO:0000256" key="1">
    <source>
        <dbReference type="ARBA" id="ARBA00022679"/>
    </source>
</evidence>
<dbReference type="Gene3D" id="3.40.630.30">
    <property type="match status" value="1"/>
</dbReference>
<evidence type="ECO:0000256" key="2">
    <source>
        <dbReference type="ARBA" id="ARBA00023315"/>
    </source>
</evidence>
<proteinExistence type="predicted"/>
<evidence type="ECO:0000259" key="3">
    <source>
        <dbReference type="PROSITE" id="PS51186"/>
    </source>
</evidence>
<organism evidence="4 5">
    <name type="scientific">Aureimonas populi</name>
    <dbReference type="NCBI Taxonomy" id="1701758"/>
    <lineage>
        <taxon>Bacteria</taxon>
        <taxon>Pseudomonadati</taxon>
        <taxon>Pseudomonadota</taxon>
        <taxon>Alphaproteobacteria</taxon>
        <taxon>Hyphomicrobiales</taxon>
        <taxon>Aurantimonadaceae</taxon>
        <taxon>Aureimonas</taxon>
    </lineage>
</organism>
<feature type="domain" description="N-acetyltransferase" evidence="3">
    <location>
        <begin position="12"/>
        <end position="157"/>
    </location>
</feature>
<name>A0ABW5CGC1_9HYPH</name>
<dbReference type="CDD" id="cd04301">
    <property type="entry name" value="NAT_SF"/>
    <property type="match status" value="1"/>
</dbReference>
<keyword evidence="5" id="KW-1185">Reference proteome</keyword>
<evidence type="ECO:0000313" key="4">
    <source>
        <dbReference type="EMBL" id="MFD2236304.1"/>
    </source>
</evidence>
<keyword evidence="2 4" id="KW-0012">Acyltransferase</keyword>
<dbReference type="PANTHER" id="PTHR43877">
    <property type="entry name" value="AMINOALKYLPHOSPHONATE N-ACETYLTRANSFERASE-RELATED-RELATED"/>
    <property type="match status" value="1"/>
</dbReference>
<gene>
    <name evidence="4" type="ORF">ACFSKQ_02360</name>
</gene>
<sequence length="173" mass="18442">MQMMSLPAHLEIHFLTETPSFDDAVEAMADEAFGPGRFARAASRVREMAPHDRSLSFVAVRHGELVGSVRQTRVMVGARPAVMLGPLAVRPACKGKGVGRALMALAADAAREAGEEVIFLVGDRAYYMPLGYSPLPRGSLRMPGPVDEARILALALRPGALEGLEGPVGPRLT</sequence>